<dbReference type="AlphaFoldDB" id="A0A2K8K8N8"/>
<accession>A0A2K8K8N8</accession>
<keyword evidence="7" id="KW-0969">Cilium</keyword>
<sequence>MDMHLQPASVGRTEAGGLASPKAQNSEISSDFQTFLRMLTAQIQNQNPLEPIEASDFAVQLATFSGVEQQVRTNELLTQLTTRLGLSELANWVGRDALTPAPQFVDGSSLRLIPPDMQGSDRADLVLRDPDGQEAARYAVSPGAREILFEAPHQSEGGPRTGYYTFEIEGFRGGEKVVAAPALGYSRILEARNDAGQVFLVLEGGHQIDSTDVAGLRE</sequence>
<evidence type="ECO:0000256" key="1">
    <source>
        <dbReference type="ARBA" id="ARBA00010577"/>
    </source>
</evidence>
<dbReference type="RefSeq" id="WP_071480357.1">
    <property type="nucleotide sequence ID" value="NZ_CP024899.1"/>
</dbReference>
<evidence type="ECO:0000256" key="2">
    <source>
        <dbReference type="ARBA" id="ARBA00016013"/>
    </source>
</evidence>
<dbReference type="EMBL" id="CP024899">
    <property type="protein sequence ID" value="ATX65811.1"/>
    <property type="molecule type" value="Genomic_DNA"/>
</dbReference>
<dbReference type="Pfam" id="PF03963">
    <property type="entry name" value="FlgD"/>
    <property type="match status" value="1"/>
</dbReference>
<evidence type="ECO:0000313" key="7">
    <source>
        <dbReference type="EMBL" id="ATX65811.1"/>
    </source>
</evidence>
<protein>
    <recommendedName>
        <fullName evidence="2 5">Basal-body rod modification protein FlgD</fullName>
    </recommendedName>
</protein>
<dbReference type="KEGG" id="rbg:BG454_08205"/>
<evidence type="ECO:0000256" key="6">
    <source>
        <dbReference type="SAM" id="MobiDB-lite"/>
    </source>
</evidence>
<keyword evidence="7" id="KW-0966">Cell projection</keyword>
<organism evidence="7 8">
    <name type="scientific">Roseinatronobacter bogoriensis subsp. barguzinensis</name>
    <dbReference type="NCBI Taxonomy" id="441209"/>
    <lineage>
        <taxon>Bacteria</taxon>
        <taxon>Pseudomonadati</taxon>
        <taxon>Pseudomonadota</taxon>
        <taxon>Alphaproteobacteria</taxon>
        <taxon>Rhodobacterales</taxon>
        <taxon>Paracoccaceae</taxon>
        <taxon>Roseinatronobacter</taxon>
    </lineage>
</organism>
<evidence type="ECO:0000256" key="5">
    <source>
        <dbReference type="RuleBase" id="RU362076"/>
    </source>
</evidence>
<comment type="similarity">
    <text evidence="1 5">Belongs to the FlgD family.</text>
</comment>
<reference evidence="7 8" key="1">
    <citation type="submission" date="2017-11" db="EMBL/GenBank/DDBJ databases">
        <title>Revised Sequence and Annotation of the Rhodobaca barguzinensis strain alga05 Genome.</title>
        <authorList>
            <person name="Kopejtka K."/>
            <person name="Tomasch J.M."/>
            <person name="Bunk B."/>
            <person name="Koblizek M."/>
        </authorList>
    </citation>
    <scope>NUCLEOTIDE SEQUENCE [LARGE SCALE GENOMIC DNA]</scope>
    <source>
        <strain evidence="8">alga05</strain>
    </source>
</reference>
<proteinExistence type="inferred from homology"/>
<evidence type="ECO:0000256" key="4">
    <source>
        <dbReference type="ARBA" id="ARBA00024746"/>
    </source>
</evidence>
<evidence type="ECO:0000256" key="3">
    <source>
        <dbReference type="ARBA" id="ARBA00022795"/>
    </source>
</evidence>
<keyword evidence="8" id="KW-1185">Reference proteome</keyword>
<name>A0A2K8K8N8_9RHOB</name>
<gene>
    <name evidence="7" type="primary">flgD</name>
    <name evidence="7" type="ORF">BG454_08205</name>
</gene>
<dbReference type="OrthoDB" id="9785233at2"/>
<comment type="function">
    <text evidence="4 5">Required for flagellar hook formation. May act as a scaffolding protein.</text>
</comment>
<evidence type="ECO:0000313" key="8">
    <source>
        <dbReference type="Proteomes" id="UP000228948"/>
    </source>
</evidence>
<dbReference type="Proteomes" id="UP000228948">
    <property type="component" value="Chromosome"/>
</dbReference>
<keyword evidence="7" id="KW-0282">Flagellum</keyword>
<dbReference type="STRING" id="441209.GCA_001870665_01418"/>
<keyword evidence="3 5" id="KW-1005">Bacterial flagellum biogenesis</keyword>
<feature type="region of interest" description="Disordered" evidence="6">
    <location>
        <begin position="1"/>
        <end position="25"/>
    </location>
</feature>
<dbReference type="GO" id="GO:0044781">
    <property type="term" value="P:bacterial-type flagellum organization"/>
    <property type="evidence" value="ECO:0007669"/>
    <property type="project" value="UniProtKB-UniRule"/>
</dbReference>
<dbReference type="InterPro" id="IPR005648">
    <property type="entry name" value="FlgD"/>
</dbReference>